<organism evidence="2 3">
    <name type="scientific">Streptomyces flavidovirens</name>
    <dbReference type="NCBI Taxonomy" id="67298"/>
    <lineage>
        <taxon>Bacteria</taxon>
        <taxon>Bacillati</taxon>
        <taxon>Actinomycetota</taxon>
        <taxon>Actinomycetes</taxon>
        <taxon>Kitasatosporales</taxon>
        <taxon>Streptomycetaceae</taxon>
        <taxon>Streptomyces</taxon>
    </lineage>
</organism>
<dbReference type="InterPro" id="IPR007278">
    <property type="entry name" value="DUF397"/>
</dbReference>
<comment type="caution">
    <text evidence="2">The sequence shown here is derived from an EMBL/GenBank/DDBJ whole genome shotgun (WGS) entry which is preliminary data.</text>
</comment>
<gene>
    <name evidence="2" type="ORF">ACFYWW_04125</name>
</gene>
<dbReference type="Pfam" id="PF04149">
    <property type="entry name" value="DUF397"/>
    <property type="match status" value="1"/>
</dbReference>
<accession>A0ABW6R8W7</accession>
<name>A0ABW6R8W7_9ACTN</name>
<reference evidence="2 3" key="1">
    <citation type="submission" date="2024-10" db="EMBL/GenBank/DDBJ databases">
        <title>The Natural Products Discovery Center: Release of the First 8490 Sequenced Strains for Exploring Actinobacteria Biosynthetic Diversity.</title>
        <authorList>
            <person name="Kalkreuter E."/>
            <person name="Kautsar S.A."/>
            <person name="Yang D."/>
            <person name="Bader C.D."/>
            <person name="Teijaro C.N."/>
            <person name="Fluegel L."/>
            <person name="Davis C.M."/>
            <person name="Simpson J.R."/>
            <person name="Lauterbach L."/>
            <person name="Steele A.D."/>
            <person name="Gui C."/>
            <person name="Meng S."/>
            <person name="Li G."/>
            <person name="Viehrig K."/>
            <person name="Ye F."/>
            <person name="Su P."/>
            <person name="Kiefer A.F."/>
            <person name="Nichols A."/>
            <person name="Cepeda A.J."/>
            <person name="Yan W."/>
            <person name="Fan B."/>
            <person name="Jiang Y."/>
            <person name="Adhikari A."/>
            <person name="Zheng C.-J."/>
            <person name="Schuster L."/>
            <person name="Cowan T.M."/>
            <person name="Smanski M.J."/>
            <person name="Chevrette M.G."/>
            <person name="De Carvalho L.P.S."/>
            <person name="Shen B."/>
        </authorList>
    </citation>
    <scope>NUCLEOTIDE SEQUENCE [LARGE SCALE GENOMIC DNA]</scope>
    <source>
        <strain evidence="2 3">NPDC003029</strain>
    </source>
</reference>
<keyword evidence="3" id="KW-1185">Reference proteome</keyword>
<protein>
    <submittedName>
        <fullName evidence="2">DUF397 domain-containing protein</fullName>
    </submittedName>
</protein>
<dbReference type="RefSeq" id="WP_387893844.1">
    <property type="nucleotide sequence ID" value="NZ_JBIAPK010000001.1"/>
</dbReference>
<sequence length="67" mass="7194">MPTSPWQKSTYSGDSSNCLEVAAETGGIKLRESDDPEVILTATTQSVRRLVLGLKTHGFSPRSADEA</sequence>
<proteinExistence type="predicted"/>
<evidence type="ECO:0000313" key="2">
    <source>
        <dbReference type="EMBL" id="MFF3337913.1"/>
    </source>
</evidence>
<evidence type="ECO:0000259" key="1">
    <source>
        <dbReference type="Pfam" id="PF04149"/>
    </source>
</evidence>
<dbReference type="Proteomes" id="UP001601976">
    <property type="component" value="Unassembled WGS sequence"/>
</dbReference>
<feature type="domain" description="DUF397" evidence="1">
    <location>
        <begin position="6"/>
        <end position="55"/>
    </location>
</feature>
<dbReference type="EMBL" id="JBIAPK010000001">
    <property type="protein sequence ID" value="MFF3337913.1"/>
    <property type="molecule type" value="Genomic_DNA"/>
</dbReference>
<evidence type="ECO:0000313" key="3">
    <source>
        <dbReference type="Proteomes" id="UP001601976"/>
    </source>
</evidence>